<dbReference type="AlphaFoldDB" id="A0A7R9A5L5"/>
<dbReference type="EMBL" id="LR899979">
    <property type="protein sequence ID" value="CAD7243594.1"/>
    <property type="molecule type" value="Genomic_DNA"/>
</dbReference>
<dbReference type="GO" id="GO:0016020">
    <property type="term" value="C:membrane"/>
    <property type="evidence" value="ECO:0007669"/>
    <property type="project" value="UniProtKB-SubCell"/>
</dbReference>
<dbReference type="InterPro" id="IPR001204">
    <property type="entry name" value="Phos_transporter"/>
</dbReference>
<feature type="transmembrane region" description="Helical" evidence="9">
    <location>
        <begin position="106"/>
        <end position="124"/>
    </location>
</feature>
<proteinExistence type="inferred from homology"/>
<evidence type="ECO:0000256" key="1">
    <source>
        <dbReference type="ARBA" id="ARBA00004141"/>
    </source>
</evidence>
<comment type="subcellular location">
    <subcellularLocation>
        <location evidence="1">Membrane</location>
        <topology evidence="1">Multi-pass membrane protein</topology>
    </subcellularLocation>
</comment>
<evidence type="ECO:0000313" key="10">
    <source>
        <dbReference type="EMBL" id="CAD7243594.1"/>
    </source>
</evidence>
<dbReference type="Pfam" id="PF01384">
    <property type="entry name" value="PHO4"/>
    <property type="match status" value="1"/>
</dbReference>
<dbReference type="GO" id="GO:0035435">
    <property type="term" value="P:phosphate ion transmembrane transport"/>
    <property type="evidence" value="ECO:0007669"/>
    <property type="project" value="TreeGrafter"/>
</dbReference>
<dbReference type="PANTHER" id="PTHR11101">
    <property type="entry name" value="PHOSPHATE TRANSPORTER"/>
    <property type="match status" value="1"/>
</dbReference>
<accession>A0A7R9A5L5</accession>
<evidence type="ECO:0000256" key="2">
    <source>
        <dbReference type="ARBA" id="ARBA00009916"/>
    </source>
</evidence>
<evidence type="ECO:0008006" key="12">
    <source>
        <dbReference type="Google" id="ProtNLM"/>
    </source>
</evidence>
<dbReference type="EMBL" id="CAJPEV010000462">
    <property type="protein sequence ID" value="CAG0885524.1"/>
    <property type="molecule type" value="Genomic_DNA"/>
</dbReference>
<name>A0A7R9A5L5_9CRUS</name>
<feature type="compositionally biased region" description="Basic and acidic residues" evidence="8">
    <location>
        <begin position="20"/>
        <end position="53"/>
    </location>
</feature>
<keyword evidence="4" id="KW-0592">Phosphate transport</keyword>
<dbReference type="Proteomes" id="UP000677054">
    <property type="component" value="Unassembled WGS sequence"/>
</dbReference>
<keyword evidence="3" id="KW-0813">Transport</keyword>
<dbReference type="OrthoDB" id="6507325at2759"/>
<keyword evidence="6 9" id="KW-1133">Transmembrane helix</keyword>
<comment type="similarity">
    <text evidence="2">Belongs to the inorganic phosphate transporter (PiT) (TC 2.A.20) family.</text>
</comment>
<keyword evidence="5 9" id="KW-0812">Transmembrane</keyword>
<keyword evidence="7 9" id="KW-0472">Membrane</keyword>
<evidence type="ECO:0000256" key="8">
    <source>
        <dbReference type="SAM" id="MobiDB-lite"/>
    </source>
</evidence>
<sequence length="154" mass="17359">MGEGDRSEGDLQEISMPLNDEAKRIQNEESRKGEETAERRKTKEDGKKDLQESPEEKLFSFVQVLTAMCASFVHGGNDVSNAIGPIVGMWFIYQTGMLTSVADPPLWILLFGGIGISCGLTIWGRRVMRTIGKKLTLITPSRQERNPKWRTRPY</sequence>
<feature type="region of interest" description="Disordered" evidence="8">
    <location>
        <begin position="1"/>
        <end position="53"/>
    </location>
</feature>
<evidence type="ECO:0000256" key="9">
    <source>
        <dbReference type="SAM" id="Phobius"/>
    </source>
</evidence>
<gene>
    <name evidence="10" type="ORF">DSTB1V02_LOCUS3510</name>
</gene>
<dbReference type="PANTHER" id="PTHR11101:SF80">
    <property type="entry name" value="PHOSPHATE TRANSPORTER"/>
    <property type="match status" value="1"/>
</dbReference>
<evidence type="ECO:0000256" key="5">
    <source>
        <dbReference type="ARBA" id="ARBA00022692"/>
    </source>
</evidence>
<protein>
    <recommendedName>
        <fullName evidence="12">Phosphate transporter</fullName>
    </recommendedName>
</protein>
<keyword evidence="11" id="KW-1185">Reference proteome</keyword>
<organism evidence="10">
    <name type="scientific">Darwinula stevensoni</name>
    <dbReference type="NCBI Taxonomy" id="69355"/>
    <lineage>
        <taxon>Eukaryota</taxon>
        <taxon>Metazoa</taxon>
        <taxon>Ecdysozoa</taxon>
        <taxon>Arthropoda</taxon>
        <taxon>Crustacea</taxon>
        <taxon>Oligostraca</taxon>
        <taxon>Ostracoda</taxon>
        <taxon>Podocopa</taxon>
        <taxon>Podocopida</taxon>
        <taxon>Darwinulocopina</taxon>
        <taxon>Darwinuloidea</taxon>
        <taxon>Darwinulidae</taxon>
        <taxon>Darwinula</taxon>
    </lineage>
</organism>
<reference evidence="10" key="1">
    <citation type="submission" date="2020-11" db="EMBL/GenBank/DDBJ databases">
        <authorList>
            <person name="Tran Van P."/>
        </authorList>
    </citation>
    <scope>NUCLEOTIDE SEQUENCE</scope>
</reference>
<evidence type="ECO:0000256" key="7">
    <source>
        <dbReference type="ARBA" id="ARBA00023136"/>
    </source>
</evidence>
<evidence type="ECO:0000313" key="11">
    <source>
        <dbReference type="Proteomes" id="UP000677054"/>
    </source>
</evidence>
<evidence type="ECO:0000256" key="4">
    <source>
        <dbReference type="ARBA" id="ARBA00022592"/>
    </source>
</evidence>
<evidence type="ECO:0000256" key="3">
    <source>
        <dbReference type="ARBA" id="ARBA00022448"/>
    </source>
</evidence>
<evidence type="ECO:0000256" key="6">
    <source>
        <dbReference type="ARBA" id="ARBA00022989"/>
    </source>
</evidence>
<dbReference type="GO" id="GO:0005315">
    <property type="term" value="F:phosphate transmembrane transporter activity"/>
    <property type="evidence" value="ECO:0007669"/>
    <property type="project" value="InterPro"/>
</dbReference>